<feature type="coiled-coil region" evidence="1">
    <location>
        <begin position="98"/>
        <end position="125"/>
    </location>
</feature>
<evidence type="ECO:0000313" key="2">
    <source>
        <dbReference type="EMBL" id="EDQ48825.1"/>
    </source>
</evidence>
<reference evidence="2" key="1">
    <citation type="journal article" date="2008" name="Science">
        <title>The Physcomitrella genome reveals evolutionary insights into the conquest of land by plants.</title>
        <authorList>
            <person name="Rensing S."/>
            <person name="Lang D."/>
            <person name="Zimmer A."/>
            <person name="Terry A."/>
            <person name="Salamov A."/>
            <person name="Shapiro H."/>
            <person name="Nishiyama T."/>
            <person name="Perroud P.-F."/>
            <person name="Lindquist E."/>
            <person name="Kamisugi Y."/>
            <person name="Tanahashi T."/>
            <person name="Sakakibara K."/>
            <person name="Fujita T."/>
            <person name="Oishi K."/>
            <person name="Shin-I T."/>
            <person name="Kuroki Y."/>
            <person name="Toyoda A."/>
            <person name="Suzuki Y."/>
            <person name="Hashimoto A."/>
            <person name="Yamaguchi K."/>
            <person name="Sugano A."/>
            <person name="Kohara Y."/>
            <person name="Fujiyama A."/>
            <person name="Anterola A."/>
            <person name="Aoki S."/>
            <person name="Ashton N."/>
            <person name="Barbazuk W.B."/>
            <person name="Barker E."/>
            <person name="Bennetzen J."/>
            <person name="Bezanilla M."/>
            <person name="Blankenship R."/>
            <person name="Cho S.H."/>
            <person name="Dutcher S."/>
            <person name="Estelle M."/>
            <person name="Fawcett J.A."/>
            <person name="Gundlach H."/>
            <person name="Hanada K."/>
            <person name="Heyl A."/>
            <person name="Hicks K.A."/>
            <person name="Hugh J."/>
            <person name="Lohr M."/>
            <person name="Mayer K."/>
            <person name="Melkozernov A."/>
            <person name="Murata T."/>
            <person name="Nelson D."/>
            <person name="Pils B."/>
            <person name="Prigge M."/>
            <person name="Reiss B."/>
            <person name="Renner T."/>
            <person name="Rombauts S."/>
            <person name="Rushton P."/>
            <person name="Sanderfoot A."/>
            <person name="Schween G."/>
            <person name="Shiu S.-H."/>
            <person name="Stueber K."/>
            <person name="Theodoulou F.L."/>
            <person name="Tu H."/>
            <person name="Van de Peer Y."/>
            <person name="Verrier P.J."/>
            <person name="Waters E."/>
            <person name="Wood A."/>
            <person name="Yang L."/>
            <person name="Cove D."/>
            <person name="Cuming A."/>
            <person name="Hasebe M."/>
            <person name="Lucas S."/>
            <person name="Mishler D.B."/>
            <person name="Reski R."/>
            <person name="Grigoriev I."/>
            <person name="Quatrano R.S."/>
            <person name="Boore J.L."/>
        </authorList>
    </citation>
    <scope>NUCLEOTIDE SEQUENCE [LARGE SCALE GENOMIC DNA]</scope>
</reference>
<keyword evidence="1" id="KW-0175">Coiled coil</keyword>
<protein>
    <submittedName>
        <fullName evidence="2">Predicted protein</fullName>
    </submittedName>
</protein>
<accession>A9U678</accession>
<sequence length="217" mass="24803">MELNKVLEKDMILTFELAIVPELQDNTEDNGLTTDWKKVSEAVGILAKKEYQMDKVVVRQETRPLSTTTSRRQQPEPAIPVNTIPIPMSTVAPQKDAIDELVKGMKDLQIKLAKLEEKERLSESKSVSKLGYIQRCIWCDSMEYPRRECGDFIDILRQGVILWKDGKIALRDTGMRKVLEEHLSQQAMASREAITYGIEAVREKKDVFDKHINTGDL</sequence>
<name>A9U678_PHYPA</name>
<dbReference type="EMBL" id="DS545845">
    <property type="protein sequence ID" value="EDQ48825.1"/>
    <property type="molecule type" value="Genomic_DNA"/>
</dbReference>
<proteinExistence type="predicted"/>
<dbReference type="AlphaFoldDB" id="A9U678"/>
<gene>
    <name evidence="2" type="ORF">PHYPADRAFT_103058</name>
</gene>
<evidence type="ECO:0000256" key="1">
    <source>
        <dbReference type="SAM" id="Coils"/>
    </source>
</evidence>
<organism>
    <name type="scientific">Physcomitrium patens</name>
    <name type="common">Spreading-leaved earth moss</name>
    <name type="synonym">Physcomitrella patens</name>
    <dbReference type="NCBI Taxonomy" id="3218"/>
    <lineage>
        <taxon>Eukaryota</taxon>
        <taxon>Viridiplantae</taxon>
        <taxon>Streptophyta</taxon>
        <taxon>Embryophyta</taxon>
        <taxon>Bryophyta</taxon>
        <taxon>Bryophytina</taxon>
        <taxon>Bryopsida</taxon>
        <taxon>Funariidae</taxon>
        <taxon>Funariales</taxon>
        <taxon>Funariaceae</taxon>
        <taxon>Physcomitrium</taxon>
    </lineage>
</organism>